<dbReference type="InterPro" id="IPR036271">
    <property type="entry name" value="Tet_transcr_reg_TetR-rel_C_sf"/>
</dbReference>
<evidence type="ECO:0000256" key="1">
    <source>
        <dbReference type="ARBA" id="ARBA00022491"/>
    </source>
</evidence>
<dbReference type="InterPro" id="IPR003012">
    <property type="entry name" value="Tet_transcr_reg_TetR"/>
</dbReference>
<dbReference type="Proteomes" id="UP000204221">
    <property type="component" value="Chromosome"/>
</dbReference>
<dbReference type="InterPro" id="IPR001647">
    <property type="entry name" value="HTH_TetR"/>
</dbReference>
<name>A0A221W5R5_9PSEU</name>
<proteinExistence type="predicted"/>
<reference evidence="5 6" key="1">
    <citation type="submission" date="2017-07" db="EMBL/GenBank/DDBJ databases">
        <title>Complete genome sequence of Actinoalloteichus hoggarensis DSM 45943, type strain of Actinoalloteichus hoggarensis.</title>
        <authorList>
            <person name="Ruckert C."/>
            <person name="Nouioui I."/>
            <person name="Willmese J."/>
            <person name="van Wezel G."/>
            <person name="Klenk H.-P."/>
            <person name="Kalinowski J."/>
            <person name="Zotchev S.B."/>
        </authorList>
    </citation>
    <scope>NUCLEOTIDE SEQUENCE [LARGE SCALE GENOMIC DNA]</scope>
    <source>
        <strain evidence="5 6">DSM 45943</strain>
    </source>
</reference>
<evidence type="ECO:0000256" key="4">
    <source>
        <dbReference type="ARBA" id="ARBA00023163"/>
    </source>
</evidence>
<gene>
    <name evidence="5" type="primary">tetR4</name>
    <name evidence="5" type="ORF">AHOG_18125</name>
</gene>
<keyword evidence="1" id="KW-0678">Repressor</keyword>
<dbReference type="InterPro" id="IPR050109">
    <property type="entry name" value="HTH-type_TetR-like_transc_reg"/>
</dbReference>
<dbReference type="PRINTS" id="PR00400">
    <property type="entry name" value="TETREPRESSOR"/>
</dbReference>
<evidence type="ECO:0000256" key="3">
    <source>
        <dbReference type="ARBA" id="ARBA00023125"/>
    </source>
</evidence>
<dbReference type="GO" id="GO:0003700">
    <property type="term" value="F:DNA-binding transcription factor activity"/>
    <property type="evidence" value="ECO:0007669"/>
    <property type="project" value="TreeGrafter"/>
</dbReference>
<dbReference type="SUPFAM" id="SSF46689">
    <property type="entry name" value="Homeodomain-like"/>
    <property type="match status" value="1"/>
</dbReference>
<dbReference type="SUPFAM" id="SSF48498">
    <property type="entry name" value="Tetracyclin repressor-like, C-terminal domain"/>
    <property type="match status" value="1"/>
</dbReference>
<dbReference type="InterPro" id="IPR009057">
    <property type="entry name" value="Homeodomain-like_sf"/>
</dbReference>
<dbReference type="GO" id="GO:0045892">
    <property type="term" value="P:negative regulation of DNA-templated transcription"/>
    <property type="evidence" value="ECO:0007669"/>
    <property type="project" value="InterPro"/>
</dbReference>
<dbReference type="InterPro" id="IPR004111">
    <property type="entry name" value="Repressor_TetR_C"/>
</dbReference>
<dbReference type="EMBL" id="CP022521">
    <property type="protein sequence ID" value="ASO21250.1"/>
    <property type="molecule type" value="Genomic_DNA"/>
</dbReference>
<keyword evidence="6" id="KW-1185">Reference proteome</keyword>
<sequence length="212" mass="22951">MATRRPALSRDRIIRAALALIDRDGLDALSMRRLGAELGVDPMAVYYHLPDKAALFDGVVEAVYSEVDVDAAALPGPWPDLLAAYLRRLRTVLRRHPHAVAVIATRPGYTASVLEPADRAVGRLKEEGLTARAAMEITHACRAYTIGFVLAEVGAPLGGPTRAPREAIGSADYPHLVEAMAEGYRPDEQYEAGLRAMLDGFARRQAEIGLTP</sequence>
<keyword evidence="2" id="KW-0805">Transcription regulation</keyword>
<organism evidence="5 6">
    <name type="scientific">Actinoalloteichus hoggarensis</name>
    <dbReference type="NCBI Taxonomy" id="1470176"/>
    <lineage>
        <taxon>Bacteria</taxon>
        <taxon>Bacillati</taxon>
        <taxon>Actinomycetota</taxon>
        <taxon>Actinomycetes</taxon>
        <taxon>Pseudonocardiales</taxon>
        <taxon>Pseudonocardiaceae</taxon>
        <taxon>Actinoalloteichus</taxon>
    </lineage>
</organism>
<dbReference type="Pfam" id="PF00440">
    <property type="entry name" value="TetR_N"/>
    <property type="match status" value="1"/>
</dbReference>
<dbReference type="Gene3D" id="1.10.357.10">
    <property type="entry name" value="Tetracycline Repressor, domain 2"/>
    <property type="match status" value="1"/>
</dbReference>
<dbReference type="GO" id="GO:0046677">
    <property type="term" value="P:response to antibiotic"/>
    <property type="evidence" value="ECO:0007669"/>
    <property type="project" value="InterPro"/>
</dbReference>
<keyword evidence="3" id="KW-0238">DNA-binding</keyword>
<dbReference type="GO" id="GO:0000976">
    <property type="term" value="F:transcription cis-regulatory region binding"/>
    <property type="evidence" value="ECO:0007669"/>
    <property type="project" value="TreeGrafter"/>
</dbReference>
<dbReference type="RefSeq" id="WP_169725880.1">
    <property type="nucleotide sequence ID" value="NZ_CP022521.1"/>
</dbReference>
<evidence type="ECO:0000256" key="2">
    <source>
        <dbReference type="ARBA" id="ARBA00023015"/>
    </source>
</evidence>
<accession>A0A221W5R5</accession>
<dbReference type="PANTHER" id="PTHR30055:SF151">
    <property type="entry name" value="TRANSCRIPTIONAL REGULATORY PROTEIN"/>
    <property type="match status" value="1"/>
</dbReference>
<evidence type="ECO:0000313" key="6">
    <source>
        <dbReference type="Proteomes" id="UP000204221"/>
    </source>
</evidence>
<keyword evidence="4" id="KW-0804">Transcription</keyword>
<dbReference type="KEGG" id="ahg:AHOG_18125"/>
<dbReference type="Pfam" id="PF02909">
    <property type="entry name" value="TetR_C_1"/>
    <property type="match status" value="1"/>
</dbReference>
<dbReference type="AlphaFoldDB" id="A0A221W5R5"/>
<protein>
    <submittedName>
        <fullName evidence="5">Tetracycline repressor protein</fullName>
    </submittedName>
</protein>
<dbReference type="PROSITE" id="PS50977">
    <property type="entry name" value="HTH_TETR_2"/>
    <property type="match status" value="1"/>
</dbReference>
<evidence type="ECO:0000313" key="5">
    <source>
        <dbReference type="EMBL" id="ASO21250.1"/>
    </source>
</evidence>
<dbReference type="PANTHER" id="PTHR30055">
    <property type="entry name" value="HTH-TYPE TRANSCRIPTIONAL REGULATOR RUTR"/>
    <property type="match status" value="1"/>
</dbReference>